<dbReference type="PROSITE" id="PS50084">
    <property type="entry name" value="KH_TYPE_1"/>
    <property type="match status" value="1"/>
</dbReference>
<dbReference type="Proteomes" id="UP000655225">
    <property type="component" value="Unassembled WGS sequence"/>
</dbReference>
<feature type="region of interest" description="Disordered" evidence="3">
    <location>
        <begin position="675"/>
        <end position="869"/>
    </location>
</feature>
<dbReference type="InterPro" id="IPR055256">
    <property type="entry name" value="KH_1_KHDC4/BBP-like"/>
</dbReference>
<keyword evidence="1 2" id="KW-0694">RNA-binding</keyword>
<protein>
    <recommendedName>
        <fullName evidence="4">K Homology domain-containing protein</fullName>
    </recommendedName>
</protein>
<dbReference type="InterPro" id="IPR045071">
    <property type="entry name" value="BBP-like"/>
</dbReference>
<organism evidence="5 6">
    <name type="scientific">Tetracentron sinense</name>
    <name type="common">Spur-leaf</name>
    <dbReference type="NCBI Taxonomy" id="13715"/>
    <lineage>
        <taxon>Eukaryota</taxon>
        <taxon>Viridiplantae</taxon>
        <taxon>Streptophyta</taxon>
        <taxon>Embryophyta</taxon>
        <taxon>Tracheophyta</taxon>
        <taxon>Spermatophyta</taxon>
        <taxon>Magnoliopsida</taxon>
        <taxon>Trochodendrales</taxon>
        <taxon>Trochodendraceae</taxon>
        <taxon>Tetracentron</taxon>
    </lineage>
</organism>
<feature type="compositionally biased region" description="Pro residues" evidence="3">
    <location>
        <begin position="777"/>
        <end position="788"/>
    </location>
</feature>
<feature type="compositionally biased region" description="Low complexity" evidence="3">
    <location>
        <begin position="690"/>
        <end position="700"/>
    </location>
</feature>
<dbReference type="EMBL" id="JABCRI010000011">
    <property type="protein sequence ID" value="KAF8398540.1"/>
    <property type="molecule type" value="Genomic_DNA"/>
</dbReference>
<feature type="region of interest" description="Disordered" evidence="3">
    <location>
        <begin position="904"/>
        <end position="977"/>
    </location>
</feature>
<sequence>MATKVDQVSAVEPRRVQANVITTSSAASASSPKVSMFGAKTGFVIPKNKLSGSLVPVSRGGGKLEGSDAAKEESTKQVQRKTKWGTDLTQDAAVRRGRALAYQTRVEQITQQLKVGLLETGDDQGSESLTQVSNHESSIDQTTNKVQKLELLELEKREAIGEILKLNPSYKAPADYKPLLKEARVPIPLKAYPGYNFIGLILGPGSDTQKRLEEETGAKIQVHGTKAGTGEKGEITVSDRNEVQDAYEDLYVHVSADTFEKVDAAVSLIELLVTPVSGNAAVVSTTTSVSGDSVNVFDQSQDSATVPMMPIPVVNQGVVQPMMGATQSGPLQGQFKLFPNPWFSVGPPHTQIRPPSGFVPLPNSSAPMPNNPILYPVSPHNPSNMPQFFGGRPPSASGYGSFPGNPSLVAPRPQPPMQVLQRPYMPEVRPASHVGPPRNYPMPGPQPLLAYGAMQARPNPGLPPLFTINQPPPIGSAPVGRPSMPSMPQQGPTAPSGPIPNRPYMPEVRPATGSTIGWSSSAVTPVSLGPGNMVQTALPQRPHPPSNMPATVLSQPGAVNVVSPVTFPSRPSTPQFPNTHINRPATTPAFASVPPQVRPGASSSASSAPPAPVPAGAPSPTSLRSSGPLPAPSFMASPTPASLSIFPRAPNLAQATAVAPASALVPIQSSSPLVPTQPLMGRSPVPNPSPSRVSGSSLVPPSAPSTSPRPQSGLLNPISGNLQNFTLIKAPPVTAPKPQCPSSGDFTFQPLRSHVPASQTVPRPSSQPMAQNTLTMPPKPVVQPPLAPQAPSFRPAVQSSAQLGMQSFPGSQGANQSGQPQALIPPPLPGSVSPFASNPTAIPPPPRIPAFQNSRPVLPTTTPQMGSRSFSSALQMPHLAGSLPPRSPNPMQMLQIQLAPTSRPGNLMVLNHPINNSPSFASGKPPSSPSGGYQVYDPFSPTSISSAPLQQADDSAKGRKQENDPEYEDLMASVGVR</sequence>
<dbReference type="GO" id="GO:0048024">
    <property type="term" value="P:regulation of mRNA splicing, via spliceosome"/>
    <property type="evidence" value="ECO:0007669"/>
    <property type="project" value="TreeGrafter"/>
</dbReference>
<evidence type="ECO:0000259" key="4">
    <source>
        <dbReference type="SMART" id="SM00322"/>
    </source>
</evidence>
<comment type="caution">
    <text evidence="5">The sequence shown here is derived from an EMBL/GenBank/DDBJ whole genome shotgun (WGS) entry which is preliminary data.</text>
</comment>
<feature type="compositionally biased region" description="Polar residues" evidence="3">
    <location>
        <begin position="851"/>
        <end position="869"/>
    </location>
</feature>
<dbReference type="GO" id="GO:0003729">
    <property type="term" value="F:mRNA binding"/>
    <property type="evidence" value="ECO:0007669"/>
    <property type="project" value="TreeGrafter"/>
</dbReference>
<dbReference type="Gene3D" id="3.30.1370.10">
    <property type="entry name" value="K Homology domain, type 1"/>
    <property type="match status" value="1"/>
</dbReference>
<dbReference type="SUPFAM" id="SSF54791">
    <property type="entry name" value="Eukaryotic type KH-domain (KH-domain type I)"/>
    <property type="match status" value="1"/>
</dbReference>
<dbReference type="Gene3D" id="6.10.140.1790">
    <property type="match status" value="1"/>
</dbReference>
<dbReference type="SMART" id="SM00322">
    <property type="entry name" value="KH"/>
    <property type="match status" value="1"/>
</dbReference>
<keyword evidence="6" id="KW-1185">Reference proteome</keyword>
<dbReference type="Pfam" id="PF22675">
    <property type="entry name" value="KH-I_KHDC4-BBP"/>
    <property type="match status" value="1"/>
</dbReference>
<feature type="compositionally biased region" description="Basic and acidic residues" evidence="3">
    <location>
        <begin position="954"/>
        <end position="963"/>
    </location>
</feature>
<dbReference type="InterPro" id="IPR004087">
    <property type="entry name" value="KH_dom"/>
</dbReference>
<dbReference type="OrthoDB" id="6777263at2759"/>
<evidence type="ECO:0000256" key="3">
    <source>
        <dbReference type="SAM" id="MobiDB-lite"/>
    </source>
</evidence>
<proteinExistence type="predicted"/>
<dbReference type="OMA" id="YVNISAD"/>
<dbReference type="InterPro" id="IPR047086">
    <property type="entry name" value="SF1-HH_sf"/>
</dbReference>
<feature type="region of interest" description="Disordered" evidence="3">
    <location>
        <begin position="56"/>
        <end position="83"/>
    </location>
</feature>
<evidence type="ECO:0000313" key="5">
    <source>
        <dbReference type="EMBL" id="KAF8398540.1"/>
    </source>
</evidence>
<dbReference type="InterPro" id="IPR036612">
    <property type="entry name" value="KH_dom_type_1_sf"/>
</dbReference>
<feature type="compositionally biased region" description="Polar residues" evidence="3">
    <location>
        <begin position="756"/>
        <end position="775"/>
    </location>
</feature>
<dbReference type="PANTHER" id="PTHR11208">
    <property type="entry name" value="RNA-BINDING PROTEIN RELATED"/>
    <property type="match status" value="1"/>
</dbReference>
<dbReference type="AlphaFoldDB" id="A0A834Z1C9"/>
<name>A0A834Z1C9_TETSI</name>
<evidence type="ECO:0000256" key="2">
    <source>
        <dbReference type="PROSITE-ProRule" id="PRU00117"/>
    </source>
</evidence>
<evidence type="ECO:0000313" key="6">
    <source>
        <dbReference type="Proteomes" id="UP000655225"/>
    </source>
</evidence>
<feature type="region of interest" description="Disordered" evidence="3">
    <location>
        <begin position="475"/>
        <end position="501"/>
    </location>
</feature>
<feature type="domain" description="K Homology" evidence="4">
    <location>
        <begin position="179"/>
        <end position="274"/>
    </location>
</feature>
<feature type="compositionally biased region" description="Low complexity" evidence="3">
    <location>
        <begin position="917"/>
        <end position="932"/>
    </location>
</feature>
<feature type="region of interest" description="Disordered" evidence="3">
    <location>
        <begin position="563"/>
        <end position="634"/>
    </location>
</feature>
<feature type="compositionally biased region" description="Polar residues" evidence="3">
    <location>
        <begin position="704"/>
        <end position="726"/>
    </location>
</feature>
<feature type="compositionally biased region" description="Polar residues" evidence="3">
    <location>
        <begin position="940"/>
        <end position="953"/>
    </location>
</feature>
<dbReference type="PANTHER" id="PTHR11208:SF98">
    <property type="entry name" value="RNA-BINDING KH DOMAIN-CONTAINING PROTEIN"/>
    <property type="match status" value="1"/>
</dbReference>
<feature type="compositionally biased region" description="Basic and acidic residues" evidence="3">
    <location>
        <begin position="65"/>
        <end position="75"/>
    </location>
</feature>
<feature type="compositionally biased region" description="Low complexity" evidence="3">
    <location>
        <begin position="599"/>
        <end position="608"/>
    </location>
</feature>
<evidence type="ECO:0000256" key="1">
    <source>
        <dbReference type="ARBA" id="ARBA00022884"/>
    </source>
</evidence>
<accession>A0A834Z1C9</accession>
<reference evidence="5 6" key="1">
    <citation type="submission" date="2020-04" db="EMBL/GenBank/DDBJ databases">
        <title>Plant Genome Project.</title>
        <authorList>
            <person name="Zhang R.-G."/>
        </authorList>
    </citation>
    <scope>NUCLEOTIDE SEQUENCE [LARGE SCALE GENOMIC DNA]</scope>
    <source>
        <strain evidence="5">YNK0</strain>
        <tissue evidence="5">Leaf</tissue>
    </source>
</reference>
<feature type="compositionally biased region" description="Polar residues" evidence="3">
    <location>
        <begin position="569"/>
        <end position="585"/>
    </location>
</feature>
<feature type="compositionally biased region" description="Polar residues" evidence="3">
    <location>
        <begin position="797"/>
        <end position="820"/>
    </location>
</feature>
<dbReference type="FunFam" id="3.30.1370.10:FF:000097">
    <property type="entry name" value="Splicing factor-like protein 1 isoform A"/>
    <property type="match status" value="1"/>
</dbReference>
<dbReference type="GO" id="GO:0005634">
    <property type="term" value="C:nucleus"/>
    <property type="evidence" value="ECO:0007669"/>
    <property type="project" value="TreeGrafter"/>
</dbReference>
<gene>
    <name evidence="5" type="ORF">HHK36_017470</name>
</gene>